<feature type="transmembrane region" description="Helical" evidence="1">
    <location>
        <begin position="137"/>
        <end position="156"/>
    </location>
</feature>
<keyword evidence="1" id="KW-0812">Transmembrane</keyword>
<accession>A0ABW2PC67</accession>
<feature type="transmembrane region" description="Helical" evidence="1">
    <location>
        <begin position="104"/>
        <end position="125"/>
    </location>
</feature>
<gene>
    <name evidence="2" type="ORF">ACFQSB_31605</name>
</gene>
<reference evidence="3" key="1">
    <citation type="journal article" date="2019" name="Int. J. Syst. Evol. Microbiol.">
        <title>The Global Catalogue of Microorganisms (GCM) 10K type strain sequencing project: providing services to taxonomists for standard genome sequencing and annotation.</title>
        <authorList>
            <consortium name="The Broad Institute Genomics Platform"/>
            <consortium name="The Broad Institute Genome Sequencing Center for Infectious Disease"/>
            <person name="Wu L."/>
            <person name="Ma J."/>
        </authorList>
    </citation>
    <scope>NUCLEOTIDE SEQUENCE [LARGE SCALE GENOMIC DNA]</scope>
    <source>
        <strain evidence="3">CECT 7649</strain>
    </source>
</reference>
<name>A0ABW2PC67_9ACTN</name>
<proteinExistence type="predicted"/>
<dbReference type="EMBL" id="JBHTCG010000030">
    <property type="protein sequence ID" value="MFC7386793.1"/>
    <property type="molecule type" value="Genomic_DNA"/>
</dbReference>
<keyword evidence="1" id="KW-0472">Membrane</keyword>
<sequence>MKRTEQERFEAARRGVPLVWYGTRRNRRLTVLLGAAALGLLYVSAVVCWFLGPGDPAMWTTFALAALCLVIGGWVFCVLYVASGGAIGVAGRKLDERQLTERRLAHAAAHRVTACLLGMTVFLALQMDGDADHFLRLPAPTVFLWLYALFCTHVLLPQLTAGWRLPDPLTEDDEAGAEALA</sequence>
<organism evidence="2 3">
    <name type="scientific">Sphaerisporangium rhizosphaerae</name>
    <dbReference type="NCBI Taxonomy" id="2269375"/>
    <lineage>
        <taxon>Bacteria</taxon>
        <taxon>Bacillati</taxon>
        <taxon>Actinomycetota</taxon>
        <taxon>Actinomycetes</taxon>
        <taxon>Streptosporangiales</taxon>
        <taxon>Streptosporangiaceae</taxon>
        <taxon>Sphaerisporangium</taxon>
    </lineage>
</organism>
<feature type="transmembrane region" description="Helical" evidence="1">
    <location>
        <begin position="58"/>
        <end position="83"/>
    </location>
</feature>
<keyword evidence="3" id="KW-1185">Reference proteome</keyword>
<protein>
    <recommendedName>
        <fullName evidence="4">DUF2178 domain-containing protein</fullName>
    </recommendedName>
</protein>
<keyword evidence="1" id="KW-1133">Transmembrane helix</keyword>
<feature type="transmembrane region" description="Helical" evidence="1">
    <location>
        <begin position="29"/>
        <end position="52"/>
    </location>
</feature>
<dbReference type="Proteomes" id="UP001596496">
    <property type="component" value="Unassembled WGS sequence"/>
</dbReference>
<evidence type="ECO:0008006" key="4">
    <source>
        <dbReference type="Google" id="ProtNLM"/>
    </source>
</evidence>
<evidence type="ECO:0000313" key="3">
    <source>
        <dbReference type="Proteomes" id="UP001596496"/>
    </source>
</evidence>
<evidence type="ECO:0000313" key="2">
    <source>
        <dbReference type="EMBL" id="MFC7386793.1"/>
    </source>
</evidence>
<evidence type="ECO:0000256" key="1">
    <source>
        <dbReference type="SAM" id="Phobius"/>
    </source>
</evidence>
<dbReference type="RefSeq" id="WP_380830513.1">
    <property type="nucleotide sequence ID" value="NZ_JBHTCG010000030.1"/>
</dbReference>
<comment type="caution">
    <text evidence="2">The sequence shown here is derived from an EMBL/GenBank/DDBJ whole genome shotgun (WGS) entry which is preliminary data.</text>
</comment>